<proteinExistence type="predicted"/>
<keyword evidence="2" id="KW-1133">Transmembrane helix</keyword>
<evidence type="ECO:0000256" key="2">
    <source>
        <dbReference type="SAM" id="Phobius"/>
    </source>
</evidence>
<feature type="transmembrane region" description="Helical" evidence="2">
    <location>
        <begin position="125"/>
        <end position="144"/>
    </location>
</feature>
<evidence type="ECO:0000313" key="5">
    <source>
        <dbReference type="Proteomes" id="UP000483802"/>
    </source>
</evidence>
<comment type="caution">
    <text evidence="4">The sequence shown here is derived from an EMBL/GenBank/DDBJ whole genome shotgun (WGS) entry which is preliminary data.</text>
</comment>
<gene>
    <name evidence="4" type="ORF">GPA10_30520</name>
</gene>
<protein>
    <submittedName>
        <fullName evidence="4">Uncharacterized protein</fullName>
    </submittedName>
</protein>
<keyword evidence="2" id="KW-0812">Transmembrane</keyword>
<feature type="region of interest" description="Disordered" evidence="1">
    <location>
        <begin position="29"/>
        <end position="119"/>
    </location>
</feature>
<dbReference type="AlphaFoldDB" id="A0A6L6X661"/>
<feature type="chain" id="PRO_5038450071" evidence="3">
    <location>
        <begin position="30"/>
        <end position="149"/>
    </location>
</feature>
<organism evidence="4 5">
    <name type="scientific">Streptomyces typhae</name>
    <dbReference type="NCBI Taxonomy" id="2681492"/>
    <lineage>
        <taxon>Bacteria</taxon>
        <taxon>Bacillati</taxon>
        <taxon>Actinomycetota</taxon>
        <taxon>Actinomycetes</taxon>
        <taxon>Kitasatosporales</taxon>
        <taxon>Streptomycetaceae</taxon>
        <taxon>Streptomyces</taxon>
    </lineage>
</organism>
<keyword evidence="3" id="KW-0732">Signal</keyword>
<keyword evidence="5" id="KW-1185">Reference proteome</keyword>
<evidence type="ECO:0000313" key="4">
    <source>
        <dbReference type="EMBL" id="MVO88969.1"/>
    </source>
</evidence>
<dbReference type="EMBL" id="WPNZ01000020">
    <property type="protein sequence ID" value="MVO88969.1"/>
    <property type="molecule type" value="Genomic_DNA"/>
</dbReference>
<keyword evidence="2" id="KW-0472">Membrane</keyword>
<name>A0A6L6X661_9ACTN</name>
<evidence type="ECO:0000256" key="1">
    <source>
        <dbReference type="SAM" id="MobiDB-lite"/>
    </source>
</evidence>
<accession>A0A6L6X661</accession>
<feature type="signal peptide" evidence="3">
    <location>
        <begin position="1"/>
        <end position="29"/>
    </location>
</feature>
<dbReference type="RefSeq" id="WP_157168283.1">
    <property type="nucleotide sequence ID" value="NZ_WPNZ01000020.1"/>
</dbReference>
<dbReference type="Proteomes" id="UP000483802">
    <property type="component" value="Unassembled WGS sequence"/>
</dbReference>
<sequence length="149" mass="15361">MTSRLRGALRPALPLVLLAVLLPVGFGTAAASPAPPPSDPAPYYGTGSLAGSSAGEGRRRPGRGEEPESVPAPGVWRPLPPPPREVRRPDKTRPTAPVPVPSVPGTADEPRERAAEGPPFPGLRVLPLGAGMVLIGLGLGFLGLRLRRG</sequence>
<reference evidence="4 5" key="1">
    <citation type="submission" date="2019-11" db="EMBL/GenBank/DDBJ databases">
        <title>Streptomyces typhae sp. nov., a novel endophytic actinomycete isolated from the root of cattail pollen (Typha angustifolia L.).</title>
        <authorList>
            <person name="Peng C."/>
        </authorList>
    </citation>
    <scope>NUCLEOTIDE SEQUENCE [LARGE SCALE GENOMIC DNA]</scope>
    <source>
        <strain evidence="5">p1417</strain>
    </source>
</reference>
<evidence type="ECO:0000256" key="3">
    <source>
        <dbReference type="SAM" id="SignalP"/>
    </source>
</evidence>
<feature type="compositionally biased region" description="Basic and acidic residues" evidence="1">
    <location>
        <begin position="84"/>
        <end position="93"/>
    </location>
</feature>
<feature type="compositionally biased region" description="Basic and acidic residues" evidence="1">
    <location>
        <begin position="56"/>
        <end position="66"/>
    </location>
</feature>